<sequence>MDDDALLLDLQATLAKHMPICSAMELRVDGWEDGRLSMSMPLEPNRNHQYSAFAGSLSALCTITGWGTVFMLLKQAGLDGNIVIRRSTIRYRRPVIESQFVATGLPINKDASDYFFDLMRSKDRSKLDVSVEIADDEGPFVTFTGSYVVQN</sequence>
<dbReference type="AlphaFoldDB" id="A0A517MQW5"/>
<dbReference type="NCBIfam" id="TIGR02447">
    <property type="entry name" value="yiiD_Cterm"/>
    <property type="match status" value="1"/>
</dbReference>
<proteinExistence type="predicted"/>
<protein>
    <submittedName>
        <fullName evidence="2">Thioesterase</fullName>
    </submittedName>
</protein>
<dbReference type="Gene3D" id="3.10.129.10">
    <property type="entry name" value="Hotdog Thioesterase"/>
    <property type="match status" value="1"/>
</dbReference>
<accession>A0A517MQW5</accession>
<evidence type="ECO:0000259" key="1">
    <source>
        <dbReference type="Pfam" id="PF09500"/>
    </source>
</evidence>
<feature type="domain" description="Thioesterase putative" evidence="1">
    <location>
        <begin position="9"/>
        <end position="150"/>
    </location>
</feature>
<dbReference type="Proteomes" id="UP000319852">
    <property type="component" value="Chromosome"/>
</dbReference>
<reference evidence="2 3" key="1">
    <citation type="submission" date="2019-02" db="EMBL/GenBank/DDBJ databases">
        <title>Deep-cultivation of Planctomycetes and their phenomic and genomic characterization uncovers novel biology.</title>
        <authorList>
            <person name="Wiegand S."/>
            <person name="Jogler M."/>
            <person name="Boedeker C."/>
            <person name="Pinto D."/>
            <person name="Vollmers J."/>
            <person name="Rivas-Marin E."/>
            <person name="Kohn T."/>
            <person name="Peeters S.H."/>
            <person name="Heuer A."/>
            <person name="Rast P."/>
            <person name="Oberbeckmann S."/>
            <person name="Bunk B."/>
            <person name="Jeske O."/>
            <person name="Meyerdierks A."/>
            <person name="Storesund J.E."/>
            <person name="Kallscheuer N."/>
            <person name="Luecker S."/>
            <person name="Lage O.M."/>
            <person name="Pohl T."/>
            <person name="Merkel B.J."/>
            <person name="Hornburger P."/>
            <person name="Mueller R.-W."/>
            <person name="Bruemmer F."/>
            <person name="Labrenz M."/>
            <person name="Spormann A.M."/>
            <person name="Op den Camp H."/>
            <person name="Overmann J."/>
            <person name="Amann R."/>
            <person name="Jetten M.S.M."/>
            <person name="Mascher T."/>
            <person name="Medema M.H."/>
            <person name="Devos D.P."/>
            <person name="Kaster A.-K."/>
            <person name="Ovreas L."/>
            <person name="Rohde M."/>
            <person name="Galperin M.Y."/>
            <person name="Jogler C."/>
        </authorList>
    </citation>
    <scope>NUCLEOTIDE SEQUENCE [LARGE SCALE GENOMIC DNA]</scope>
    <source>
        <strain evidence="2 3">HG15A2</strain>
    </source>
</reference>
<dbReference type="Pfam" id="PF09500">
    <property type="entry name" value="YiiD_C"/>
    <property type="match status" value="1"/>
</dbReference>
<gene>
    <name evidence="2" type="ORF">HG15A2_05230</name>
</gene>
<dbReference type="SUPFAM" id="SSF54637">
    <property type="entry name" value="Thioesterase/thiol ester dehydrase-isomerase"/>
    <property type="match status" value="1"/>
</dbReference>
<evidence type="ECO:0000313" key="3">
    <source>
        <dbReference type="Proteomes" id="UP000319852"/>
    </source>
</evidence>
<name>A0A517MQW5_9BACT</name>
<evidence type="ECO:0000313" key="2">
    <source>
        <dbReference type="EMBL" id="QDS97262.1"/>
    </source>
</evidence>
<dbReference type="RefSeq" id="WP_218932281.1">
    <property type="nucleotide sequence ID" value="NZ_CP036263.1"/>
</dbReference>
<dbReference type="InterPro" id="IPR029069">
    <property type="entry name" value="HotDog_dom_sf"/>
</dbReference>
<dbReference type="KEGG" id="amob:HG15A2_05230"/>
<dbReference type="InterPro" id="IPR012660">
    <property type="entry name" value="YiiD_C"/>
</dbReference>
<organism evidence="2 3">
    <name type="scientific">Adhaeretor mobilis</name>
    <dbReference type="NCBI Taxonomy" id="1930276"/>
    <lineage>
        <taxon>Bacteria</taxon>
        <taxon>Pseudomonadati</taxon>
        <taxon>Planctomycetota</taxon>
        <taxon>Planctomycetia</taxon>
        <taxon>Pirellulales</taxon>
        <taxon>Lacipirellulaceae</taxon>
        <taxon>Adhaeretor</taxon>
    </lineage>
</organism>
<keyword evidence="3" id="KW-1185">Reference proteome</keyword>
<dbReference type="EMBL" id="CP036263">
    <property type="protein sequence ID" value="QDS97262.1"/>
    <property type="molecule type" value="Genomic_DNA"/>
</dbReference>